<keyword evidence="4" id="KW-0479">Metal-binding</keyword>
<comment type="catalytic activity">
    <reaction evidence="1">
        <text>[E2 ubiquitin-conjugating enzyme]-S-ubiquitinyl-L-cysteine + [acceptor protein]-L-lysine = [E2 ubiquitin-conjugating enzyme]-L-cysteine + [acceptor protein]-N(6)-ubiquitinyl-L-lysine.</text>
        <dbReference type="EC" id="2.3.2.31"/>
    </reaction>
</comment>
<dbReference type="Gene3D" id="3.30.40.10">
    <property type="entry name" value="Zinc/RING finger domain, C3HC4 (zinc finger)"/>
    <property type="match status" value="1"/>
</dbReference>
<evidence type="ECO:0000256" key="4">
    <source>
        <dbReference type="ARBA" id="ARBA00022723"/>
    </source>
</evidence>
<evidence type="ECO:0000259" key="12">
    <source>
        <dbReference type="PROSITE" id="PS51873"/>
    </source>
</evidence>
<feature type="region of interest" description="Disordered" evidence="10">
    <location>
        <begin position="418"/>
        <end position="442"/>
    </location>
</feature>
<dbReference type="InterPro" id="IPR001841">
    <property type="entry name" value="Znf_RING"/>
</dbReference>
<evidence type="ECO:0000256" key="5">
    <source>
        <dbReference type="ARBA" id="ARBA00022737"/>
    </source>
</evidence>
<dbReference type="GO" id="GO:0061630">
    <property type="term" value="F:ubiquitin protein ligase activity"/>
    <property type="evidence" value="ECO:0007669"/>
    <property type="project" value="UniProtKB-EC"/>
</dbReference>
<keyword evidence="8" id="KW-0862">Zinc</keyword>
<keyword evidence="6 9" id="KW-0863">Zinc-finger</keyword>
<dbReference type="AlphaFoldDB" id="A0A813J1J1"/>
<evidence type="ECO:0000313" key="14">
    <source>
        <dbReference type="Proteomes" id="UP000626109"/>
    </source>
</evidence>
<dbReference type="SUPFAM" id="SSF49265">
    <property type="entry name" value="Fibronectin type III"/>
    <property type="match status" value="1"/>
</dbReference>
<feature type="region of interest" description="Disordered" evidence="10">
    <location>
        <begin position="1"/>
        <end position="32"/>
    </location>
</feature>
<dbReference type="Gene3D" id="1.20.120.1750">
    <property type="match status" value="1"/>
</dbReference>
<name>A0A813J1J1_POLGL</name>
<dbReference type="InterPro" id="IPR027370">
    <property type="entry name" value="Znf-RING_euk"/>
</dbReference>
<evidence type="ECO:0000256" key="2">
    <source>
        <dbReference type="ARBA" id="ARBA00012251"/>
    </source>
</evidence>
<dbReference type="PROSITE" id="PS50089">
    <property type="entry name" value="ZF_RING_2"/>
    <property type="match status" value="1"/>
</dbReference>
<organism evidence="13 14">
    <name type="scientific">Polarella glacialis</name>
    <name type="common">Dinoflagellate</name>
    <dbReference type="NCBI Taxonomy" id="89957"/>
    <lineage>
        <taxon>Eukaryota</taxon>
        <taxon>Sar</taxon>
        <taxon>Alveolata</taxon>
        <taxon>Dinophyceae</taxon>
        <taxon>Suessiales</taxon>
        <taxon>Suessiaceae</taxon>
        <taxon>Polarella</taxon>
    </lineage>
</organism>
<dbReference type="PROSITE" id="PS51873">
    <property type="entry name" value="TRIAD"/>
    <property type="match status" value="1"/>
</dbReference>
<dbReference type="InterPro" id="IPR002867">
    <property type="entry name" value="IBR_dom"/>
</dbReference>
<feature type="domain" description="RING-type" evidence="12">
    <location>
        <begin position="66"/>
        <end position="291"/>
    </location>
</feature>
<dbReference type="SUPFAM" id="SSF57850">
    <property type="entry name" value="RING/U-box"/>
    <property type="match status" value="2"/>
</dbReference>
<dbReference type="PANTHER" id="PTHR11685">
    <property type="entry name" value="RBR FAMILY RING FINGER AND IBR DOMAIN-CONTAINING"/>
    <property type="match status" value="1"/>
</dbReference>
<keyword evidence="5" id="KW-0677">Repeat</keyword>
<evidence type="ECO:0000256" key="10">
    <source>
        <dbReference type="SAM" id="MobiDB-lite"/>
    </source>
</evidence>
<dbReference type="GO" id="GO:0008270">
    <property type="term" value="F:zinc ion binding"/>
    <property type="evidence" value="ECO:0007669"/>
    <property type="project" value="UniProtKB-KW"/>
</dbReference>
<evidence type="ECO:0000256" key="6">
    <source>
        <dbReference type="ARBA" id="ARBA00022771"/>
    </source>
</evidence>
<dbReference type="Proteomes" id="UP000626109">
    <property type="component" value="Unassembled WGS sequence"/>
</dbReference>
<comment type="caution">
    <text evidence="13">The sequence shown here is derived from an EMBL/GenBank/DDBJ whole genome shotgun (WGS) entry which is preliminary data.</text>
</comment>
<evidence type="ECO:0000313" key="13">
    <source>
        <dbReference type="EMBL" id="CAE8660928.1"/>
    </source>
</evidence>
<accession>A0A813J1J1</accession>
<dbReference type="EMBL" id="CAJNNW010017424">
    <property type="protein sequence ID" value="CAE8660928.1"/>
    <property type="molecule type" value="Genomic_DNA"/>
</dbReference>
<dbReference type="Pfam" id="PF13445">
    <property type="entry name" value="zf-RING_UBOX"/>
    <property type="match status" value="1"/>
</dbReference>
<evidence type="ECO:0000256" key="9">
    <source>
        <dbReference type="PROSITE-ProRule" id="PRU00175"/>
    </source>
</evidence>
<dbReference type="InterPro" id="IPR013083">
    <property type="entry name" value="Znf_RING/FYVE/PHD"/>
</dbReference>
<dbReference type="InterPro" id="IPR036116">
    <property type="entry name" value="FN3_sf"/>
</dbReference>
<evidence type="ECO:0000256" key="7">
    <source>
        <dbReference type="ARBA" id="ARBA00022786"/>
    </source>
</evidence>
<evidence type="ECO:0000259" key="11">
    <source>
        <dbReference type="PROSITE" id="PS50089"/>
    </source>
</evidence>
<feature type="compositionally biased region" description="Basic and acidic residues" evidence="10">
    <location>
        <begin position="432"/>
        <end position="442"/>
    </location>
</feature>
<dbReference type="GO" id="GO:0016567">
    <property type="term" value="P:protein ubiquitination"/>
    <property type="evidence" value="ECO:0007669"/>
    <property type="project" value="InterPro"/>
</dbReference>
<evidence type="ECO:0000256" key="8">
    <source>
        <dbReference type="ARBA" id="ARBA00022833"/>
    </source>
</evidence>
<dbReference type="Pfam" id="PF01485">
    <property type="entry name" value="IBR"/>
    <property type="match status" value="1"/>
</dbReference>
<evidence type="ECO:0000256" key="1">
    <source>
        <dbReference type="ARBA" id="ARBA00001798"/>
    </source>
</evidence>
<keyword evidence="7" id="KW-0833">Ubl conjugation pathway</keyword>
<reference evidence="13" key="1">
    <citation type="submission" date="2021-02" db="EMBL/GenBank/DDBJ databases">
        <authorList>
            <person name="Dougan E. K."/>
            <person name="Rhodes N."/>
            <person name="Thang M."/>
            <person name="Chan C."/>
        </authorList>
    </citation>
    <scope>NUCLEOTIDE SEQUENCE</scope>
</reference>
<keyword evidence="3" id="KW-0808">Transferase</keyword>
<gene>
    <name evidence="13" type="ORF">PGLA2088_LOCUS14343</name>
</gene>
<dbReference type="InterPro" id="IPR044066">
    <property type="entry name" value="TRIAD_supradom"/>
</dbReference>
<evidence type="ECO:0000256" key="3">
    <source>
        <dbReference type="ARBA" id="ARBA00022679"/>
    </source>
</evidence>
<feature type="compositionally biased region" description="Low complexity" evidence="10">
    <location>
        <begin position="11"/>
        <end position="21"/>
    </location>
</feature>
<sequence>MSRWMRAARANNNNDSNNDSNNTDHHNDGCAQPVPLLEEVPPSCELENCTGGGSSSSRSPAPLRKEASRCPICLEDVTVDADLPCGHSACAACIVQYVESLVNCGKVSDDDMACPLPSCRVPLGQATAERLLRNSAEPGGGQLLERLLDFQARRFVPEPGDGERLVTCPTAGCMKVLVPTTLVEERSEVLCPGCSRHFCAGCETPTHPGTSCEAAELERMDPLLRQLISQQNWKRCPVCRNLCERGSGCNFMTCPSEQCKSQTFFCYLCGELLAAADHASHYEGFEGAVGLRGPFGSVCANKREQDLSWPTKPAPPRLSVVLGDEEGTIALRLTWGEHRSEPPTIYYKVRLLSPPPGGSDEVKYLEIQAGEPHHDVQRRRIQYRRYQAVVVPVNVNGAGPASEPSEVVHFHPRELETLKERERTLDKAAAQRSEKGKRWATK</sequence>
<dbReference type="EC" id="2.3.2.31" evidence="2"/>
<feature type="domain" description="RING-type" evidence="11">
    <location>
        <begin position="70"/>
        <end position="116"/>
    </location>
</feature>
<dbReference type="InterPro" id="IPR031127">
    <property type="entry name" value="E3_UB_ligase_RBR"/>
</dbReference>
<proteinExistence type="predicted"/>
<dbReference type="SMART" id="SM00647">
    <property type="entry name" value="IBR"/>
    <property type="match status" value="1"/>
</dbReference>
<dbReference type="CDD" id="cd20335">
    <property type="entry name" value="BRcat_RBR"/>
    <property type="match status" value="1"/>
</dbReference>
<protein>
    <recommendedName>
        <fullName evidence="2">RBR-type E3 ubiquitin transferase</fullName>
        <ecNumber evidence="2">2.3.2.31</ecNumber>
    </recommendedName>
</protein>